<dbReference type="Proteomes" id="UP000546257">
    <property type="component" value="Unassembled WGS sequence"/>
</dbReference>
<evidence type="ECO:0000256" key="1">
    <source>
        <dbReference type="ARBA" id="ARBA00006611"/>
    </source>
</evidence>
<dbReference type="AlphaFoldDB" id="A0A7J9SM99"/>
<proteinExistence type="inferred from homology"/>
<name>A0A7J9SM99_9EURY</name>
<keyword evidence="5" id="KW-1185">Reference proteome</keyword>
<evidence type="ECO:0000256" key="2">
    <source>
        <dbReference type="SAM" id="MobiDB-lite"/>
    </source>
</evidence>
<comment type="caution">
    <text evidence="4">The sequence shown here is derived from an EMBL/GenBank/DDBJ whole genome shotgun (WGS) entry which is preliminary data.</text>
</comment>
<dbReference type="PANTHER" id="PTHR30486">
    <property type="entry name" value="TWITCHING MOTILITY PROTEIN PILT"/>
    <property type="match status" value="1"/>
</dbReference>
<feature type="compositionally biased region" description="Gly residues" evidence="2">
    <location>
        <begin position="749"/>
        <end position="759"/>
    </location>
</feature>
<dbReference type="Gene3D" id="3.30.450.380">
    <property type="match status" value="2"/>
</dbReference>
<dbReference type="InterPro" id="IPR001482">
    <property type="entry name" value="T2SS/T4SS_dom"/>
</dbReference>
<gene>
    <name evidence="4" type="ORF">H5V44_14780</name>
</gene>
<dbReference type="Gene3D" id="3.40.50.300">
    <property type="entry name" value="P-loop containing nucleotide triphosphate hydrolases"/>
    <property type="match status" value="1"/>
</dbReference>
<dbReference type="RefSeq" id="WP_185193912.1">
    <property type="nucleotide sequence ID" value="NZ_JACKXD010000006.1"/>
</dbReference>
<accession>A0A7J9SM99</accession>
<evidence type="ECO:0000259" key="3">
    <source>
        <dbReference type="Pfam" id="PF00437"/>
    </source>
</evidence>
<feature type="compositionally biased region" description="Acidic residues" evidence="2">
    <location>
        <begin position="766"/>
        <end position="775"/>
    </location>
</feature>
<sequence>MRTDTPAVPPPEPPESPDAWYATGVREQYEVTPGVVVTISDTAGDVGFDYQIREPAVGARSERALTSVTEYFSAVSARRPLTRQGAAERAAAGLPRKHRRVIDRLVDLPPAARRRVEYHAMCELRLLGPVTPIALDDRIEVVDVEGGGDGHLVVHTERYAPAVTAFNADTEFATRVASERLRHYTVGFAGFEVDVVVHRDRLLGDDRFEAKYAVLEPDLLPGDEELVAECKERIWEGNVERVVDDRTAFIRERARQFLSRRLTARNTKAWLEATRYRVRTALASYGIGVPPVDDRYAEDRLDDLVYYVLRDYVGEGVLTIPIRDPHLEDIEANRVGERIKVVPRADVVRAGERVPTNLAFEDETGFVNVVTQLAAADGVELSASQPSAKVNIEPPGVAPDATGHGETIRCAVALPVISEEGPHVSIRKQASSPLTPVDLVEFGSIPTELVTLLWLLYEHRRVVLFSGPTGAGKTTLMNAHMPFIPYDHRPISIDEGSREVYLPHETGVSLSTRDHENEYKRVSMADLMTEANYLNPDVEVIAEVNTPESFETFAEVLNTGHGVVGTTHAEDIETLVNRVVEQGLPAYLLRELDLVVFPRRVDGERYVGSVVEFISEAAHEALPPSARTGVVEKDGTTLYYNAVLWRESDGSFGMAYDHPDLGGEDAATDGETHRNAVRVFHRIAEATDSDPEAIEREFRRKRGYVEYLLREGVTDVSRLFGFLSDLRTDEAATVERVRRRQAQASAEGDGAGAAAGGPDGGRDVAADDTDGGEGR</sequence>
<feature type="region of interest" description="Disordered" evidence="2">
    <location>
        <begin position="734"/>
        <end position="775"/>
    </location>
</feature>
<evidence type="ECO:0000313" key="5">
    <source>
        <dbReference type="Proteomes" id="UP000546257"/>
    </source>
</evidence>
<dbReference type="SUPFAM" id="SSF52540">
    <property type="entry name" value="P-loop containing nucleoside triphosphate hydrolases"/>
    <property type="match status" value="1"/>
</dbReference>
<dbReference type="Pfam" id="PF00437">
    <property type="entry name" value="T2SSE"/>
    <property type="match status" value="1"/>
</dbReference>
<organism evidence="4 5">
    <name type="scientific">Halobellus ruber</name>
    <dbReference type="NCBI Taxonomy" id="2761102"/>
    <lineage>
        <taxon>Archaea</taxon>
        <taxon>Methanobacteriati</taxon>
        <taxon>Methanobacteriota</taxon>
        <taxon>Stenosarchaea group</taxon>
        <taxon>Halobacteria</taxon>
        <taxon>Halobacteriales</taxon>
        <taxon>Haloferacaceae</taxon>
        <taxon>Halobellus</taxon>
    </lineage>
</organism>
<comment type="similarity">
    <text evidence="1">Belongs to the GSP E family.</text>
</comment>
<dbReference type="InterPro" id="IPR027417">
    <property type="entry name" value="P-loop_NTPase"/>
</dbReference>
<evidence type="ECO:0000313" key="4">
    <source>
        <dbReference type="EMBL" id="MBB6647533.1"/>
    </source>
</evidence>
<dbReference type="GO" id="GO:0016887">
    <property type="term" value="F:ATP hydrolysis activity"/>
    <property type="evidence" value="ECO:0007669"/>
    <property type="project" value="InterPro"/>
</dbReference>
<dbReference type="InterPro" id="IPR050921">
    <property type="entry name" value="T4SS_GSP_E_ATPase"/>
</dbReference>
<protein>
    <submittedName>
        <fullName evidence="4">Type II/IV secretion system ATPase subunit</fullName>
    </submittedName>
</protein>
<dbReference type="EMBL" id="JACKXD010000006">
    <property type="protein sequence ID" value="MBB6647533.1"/>
    <property type="molecule type" value="Genomic_DNA"/>
</dbReference>
<feature type="domain" description="Bacterial type II secretion system protein E" evidence="3">
    <location>
        <begin position="413"/>
        <end position="591"/>
    </location>
</feature>
<dbReference type="PANTHER" id="PTHR30486:SF14">
    <property type="entry name" value="FLAGELLA ACCESSORY PROTEIN I"/>
    <property type="match status" value="1"/>
</dbReference>
<reference evidence="4 5" key="1">
    <citation type="submission" date="2020-08" db="EMBL/GenBank/DDBJ databases">
        <authorList>
            <person name="Seo M.-J."/>
        </authorList>
    </citation>
    <scope>NUCLEOTIDE SEQUENCE [LARGE SCALE GENOMIC DNA]</scope>
    <source>
        <strain evidence="4 5">MBLA0160</strain>
    </source>
</reference>